<dbReference type="InterPro" id="IPR011059">
    <property type="entry name" value="Metal-dep_hydrolase_composite"/>
</dbReference>
<dbReference type="PANTHER" id="PTHR11113:SF14">
    <property type="entry name" value="N-ACETYLGLUCOSAMINE-6-PHOSPHATE DEACETYLASE"/>
    <property type="match status" value="1"/>
</dbReference>
<evidence type="ECO:0000256" key="4">
    <source>
        <dbReference type="ARBA" id="ARBA00023277"/>
    </source>
</evidence>
<dbReference type="InterPro" id="IPR006680">
    <property type="entry name" value="Amidohydro-rel"/>
</dbReference>
<accession>A0ABW5NK30</accession>
<dbReference type="Gene3D" id="2.30.40.10">
    <property type="entry name" value="Urease, subunit C, domain 1"/>
    <property type="match status" value="1"/>
</dbReference>
<evidence type="ECO:0000256" key="2">
    <source>
        <dbReference type="ARBA" id="ARBA00022723"/>
    </source>
</evidence>
<keyword evidence="2" id="KW-0479">Metal-binding</keyword>
<dbReference type="InterPro" id="IPR003764">
    <property type="entry name" value="GlcNAc_6-P_deAcase"/>
</dbReference>
<evidence type="ECO:0000256" key="5">
    <source>
        <dbReference type="PIRNR" id="PIRNR038994"/>
    </source>
</evidence>
<keyword evidence="8" id="KW-1185">Reference proteome</keyword>
<protein>
    <submittedName>
        <fullName evidence="7">N-acetylglucosamine-6-phosphate deacetylase</fullName>
        <ecNumber evidence="7">3.5.1.25</ecNumber>
    </submittedName>
</protein>
<reference evidence="8" key="1">
    <citation type="journal article" date="2019" name="Int. J. Syst. Evol. Microbiol.">
        <title>The Global Catalogue of Microorganisms (GCM) 10K type strain sequencing project: providing services to taxonomists for standard genome sequencing and annotation.</title>
        <authorList>
            <consortium name="The Broad Institute Genomics Platform"/>
            <consortium name="The Broad Institute Genome Sequencing Center for Infectious Disease"/>
            <person name="Wu L."/>
            <person name="Ma J."/>
        </authorList>
    </citation>
    <scope>NUCLEOTIDE SEQUENCE [LARGE SCALE GENOMIC DNA]</scope>
    <source>
        <strain evidence="8">KCTC 42248</strain>
    </source>
</reference>
<dbReference type="RefSeq" id="WP_380869411.1">
    <property type="nucleotide sequence ID" value="NZ_JBHUMA010000006.1"/>
</dbReference>
<evidence type="ECO:0000256" key="1">
    <source>
        <dbReference type="ARBA" id="ARBA00010716"/>
    </source>
</evidence>
<sequence length="367" mass="39967">MKIFARKVYTGSTVLHDQIIETQHGKITRIVSGLPTDGVKTIACIAPGFVDIHINGGSKYHFTKQPNTETIEDISSSSSLQGTAYTLPTLITSPFENINAGTEAIRNYKLAFAASGVLGMHLEGPFIHPKKRGAHLLNFIRKPTDKDIEQITSYSDAIRLLTIAPELFSTSQLKKLLDSGIKISAGHSNASYKEAMQAFDNGVTLVTHMYNAMSSFMHREPGLVGAVLDSPHVYAPIILDGLHCDYAAARIAWNAKGEKLFLISDALFVDRKVKSFQWEGFDSELKSNAYYNSEGNLSGAAISLAEAVRNAVNQVGIPLKDAIEMASIRPAIALGIDDQVGKIEIGYPARFTVFDEDLKSFEVVVCG</sequence>
<comment type="similarity">
    <text evidence="1 5">Belongs to the metallo-dependent hydrolases superfamily. NagA family.</text>
</comment>
<dbReference type="Proteomes" id="UP001597393">
    <property type="component" value="Unassembled WGS sequence"/>
</dbReference>
<dbReference type="EMBL" id="JBHUMA010000006">
    <property type="protein sequence ID" value="MFD2599285.1"/>
    <property type="molecule type" value="Genomic_DNA"/>
</dbReference>
<keyword evidence="3 5" id="KW-0378">Hydrolase</keyword>
<evidence type="ECO:0000313" key="7">
    <source>
        <dbReference type="EMBL" id="MFD2599285.1"/>
    </source>
</evidence>
<dbReference type="PANTHER" id="PTHR11113">
    <property type="entry name" value="N-ACETYLGLUCOSAMINE-6-PHOSPHATE DEACETYLASE"/>
    <property type="match status" value="1"/>
</dbReference>
<dbReference type="GO" id="GO:0008448">
    <property type="term" value="F:N-acetylglucosamine-6-phosphate deacetylase activity"/>
    <property type="evidence" value="ECO:0007669"/>
    <property type="project" value="UniProtKB-EC"/>
</dbReference>
<dbReference type="Gene3D" id="3.20.20.140">
    <property type="entry name" value="Metal-dependent hydrolases"/>
    <property type="match status" value="1"/>
</dbReference>
<dbReference type="InterPro" id="IPR032466">
    <property type="entry name" value="Metal_Hydrolase"/>
</dbReference>
<name>A0ABW5NK30_9SPHI</name>
<evidence type="ECO:0000259" key="6">
    <source>
        <dbReference type="Pfam" id="PF01979"/>
    </source>
</evidence>
<proteinExistence type="inferred from homology"/>
<dbReference type="EC" id="3.5.1.25" evidence="7"/>
<keyword evidence="4 5" id="KW-0119">Carbohydrate metabolism</keyword>
<organism evidence="7 8">
    <name type="scientific">Sphingobacterium corticis</name>
    <dbReference type="NCBI Taxonomy" id="1812823"/>
    <lineage>
        <taxon>Bacteria</taxon>
        <taxon>Pseudomonadati</taxon>
        <taxon>Bacteroidota</taxon>
        <taxon>Sphingobacteriia</taxon>
        <taxon>Sphingobacteriales</taxon>
        <taxon>Sphingobacteriaceae</taxon>
        <taxon>Sphingobacterium</taxon>
    </lineage>
</organism>
<comment type="caution">
    <text evidence="7">The sequence shown here is derived from an EMBL/GenBank/DDBJ whole genome shotgun (WGS) entry which is preliminary data.</text>
</comment>
<evidence type="ECO:0000256" key="3">
    <source>
        <dbReference type="ARBA" id="ARBA00022801"/>
    </source>
</evidence>
<dbReference type="SUPFAM" id="SSF51556">
    <property type="entry name" value="Metallo-dependent hydrolases"/>
    <property type="match status" value="1"/>
</dbReference>
<evidence type="ECO:0000313" key="8">
    <source>
        <dbReference type="Proteomes" id="UP001597393"/>
    </source>
</evidence>
<gene>
    <name evidence="7" type="primary">nagA</name>
    <name evidence="7" type="ORF">ACFSQ3_09995</name>
</gene>
<dbReference type="PIRSF" id="PIRSF038994">
    <property type="entry name" value="NagA"/>
    <property type="match status" value="1"/>
</dbReference>
<dbReference type="NCBIfam" id="TIGR00221">
    <property type="entry name" value="nagA"/>
    <property type="match status" value="1"/>
</dbReference>
<feature type="domain" description="Amidohydrolase-related" evidence="6">
    <location>
        <begin position="45"/>
        <end position="357"/>
    </location>
</feature>
<dbReference type="Pfam" id="PF01979">
    <property type="entry name" value="Amidohydro_1"/>
    <property type="match status" value="1"/>
</dbReference>